<dbReference type="Proteomes" id="UP000197535">
    <property type="component" value="Unassembled WGS sequence"/>
</dbReference>
<dbReference type="PROSITE" id="PS50883">
    <property type="entry name" value="EAL"/>
    <property type="match status" value="1"/>
</dbReference>
<dbReference type="SUPFAM" id="SSF55073">
    <property type="entry name" value="Nucleotide cyclase"/>
    <property type="match status" value="1"/>
</dbReference>
<dbReference type="Pfam" id="PF00990">
    <property type="entry name" value="GGDEF"/>
    <property type="match status" value="1"/>
</dbReference>
<feature type="domain" description="PAS" evidence="2">
    <location>
        <begin position="82"/>
        <end position="148"/>
    </location>
</feature>
<feature type="domain" description="PAC" evidence="3">
    <location>
        <begin position="151"/>
        <end position="203"/>
    </location>
</feature>
<dbReference type="SUPFAM" id="SSF141868">
    <property type="entry name" value="EAL domain-like"/>
    <property type="match status" value="1"/>
</dbReference>
<dbReference type="EMBL" id="LSTO01000001">
    <property type="protein sequence ID" value="OWW20318.1"/>
    <property type="molecule type" value="Genomic_DNA"/>
</dbReference>
<dbReference type="SMART" id="SM00267">
    <property type="entry name" value="GGDEF"/>
    <property type="match status" value="1"/>
</dbReference>
<dbReference type="CDD" id="cd01949">
    <property type="entry name" value="GGDEF"/>
    <property type="match status" value="1"/>
</dbReference>
<evidence type="ECO:0000259" key="4">
    <source>
        <dbReference type="PROSITE" id="PS50883"/>
    </source>
</evidence>
<dbReference type="Gene3D" id="3.30.450.20">
    <property type="entry name" value="PAS domain"/>
    <property type="match status" value="4"/>
</dbReference>
<organism evidence="6 7">
    <name type="scientific">Noviherbaspirillum denitrificans</name>
    <dbReference type="NCBI Taxonomy" id="1968433"/>
    <lineage>
        <taxon>Bacteria</taxon>
        <taxon>Pseudomonadati</taxon>
        <taxon>Pseudomonadota</taxon>
        <taxon>Betaproteobacteria</taxon>
        <taxon>Burkholderiales</taxon>
        <taxon>Oxalobacteraceae</taxon>
        <taxon>Noviherbaspirillum</taxon>
    </lineage>
</organism>
<keyword evidence="7" id="KW-1185">Reference proteome</keyword>
<feature type="domain" description="EAL" evidence="4">
    <location>
        <begin position="637"/>
        <end position="891"/>
    </location>
</feature>
<dbReference type="InterPro" id="IPR035919">
    <property type="entry name" value="EAL_sf"/>
</dbReference>
<dbReference type="AlphaFoldDB" id="A0A254TKS9"/>
<evidence type="ECO:0000259" key="3">
    <source>
        <dbReference type="PROSITE" id="PS50113"/>
    </source>
</evidence>
<sequence length="901" mass="100548">MDHIHPEDRERSLNYCASKTAEGADHAFEYRMLAADGRVVWLKDHVTVVVSDGRAVALSGIMVDITAEKRAQQALAEQVFFLQQLGDTIPSPIFWKDVQGRYQGCNKAFEEYIGIPHADLRGKTVYDIAPQELAERYDAADQALFRQGGTQTYDARVQFHDGSQRDVSFFKATFSNRDGTLSGLVGVMLDITERKKLADALQANNDALQRESASLRAVLAHMPQGISVFDEGLRLRHWNAGMVDVLDLPQDAVFDGVHFSDLIRIPARRGEYGPGDPEQHVTRLQSLALRFQSHEFERSRSSGKTHLVSGRPMFVDEKLAGFVTTYTDITERKRAEQALALSDTVFNHTSQGIMVTDPEHRILKVNRAFCAITGYEEHEVLGQTPAFLQSGKQDKSFYHAMLRDIAADGCWSGEIWNRRKSGEVFAEHLTIQRVINAAGEVANYIGIFSDISHYKAAQHQIERMSFFDGLTGLPNRALLQDRLRQALLNAQREDTQVAVLVLDLHDLARINELLGQQVGDQLIMAIAQRWQSVIRAGDTLSRRVSDEFAVVFANCPGACAAGELAQRMLDELSRPFDLNGHEVGMRACIGISLFPEDGHTPEQLLKNADVALNHARECGTGSYQFYREGMNQASMERLLIESSLRLALQRNEFLLHYQPQIELASGCVVGMEALVRWQHPGMGLVSPARFIPIAEENGQIVDIGLWVLRQACMQTKLWSDRGHSGLRVAVNVSARQFSQSSFAADVKEVLAETGLPPNQLELELTESLIMHRTERVILVMHELRDLGVTFSIDDFGTGYSSLAHLKRFPIDKLKIDQSFTRDIGSDEGGTAITRAVIALGQSLRLQVVAEGVETPEQKAFLTEHGCHGMQGYLFSKPLSAGEFGAFLDWCNDETKTLEWQI</sequence>
<dbReference type="SUPFAM" id="SSF55785">
    <property type="entry name" value="PYP-like sensor domain (PAS domain)"/>
    <property type="match status" value="4"/>
</dbReference>
<dbReference type="InterPro" id="IPR013655">
    <property type="entry name" value="PAS_fold_3"/>
</dbReference>
<dbReference type="PANTHER" id="PTHR44757:SF2">
    <property type="entry name" value="BIOFILM ARCHITECTURE MAINTENANCE PROTEIN MBAA"/>
    <property type="match status" value="1"/>
</dbReference>
<evidence type="ECO:0000313" key="7">
    <source>
        <dbReference type="Proteomes" id="UP000197535"/>
    </source>
</evidence>
<accession>A0A254TKS9</accession>
<dbReference type="SMART" id="SM00052">
    <property type="entry name" value="EAL"/>
    <property type="match status" value="1"/>
</dbReference>
<dbReference type="PROSITE" id="PS50112">
    <property type="entry name" value="PAS"/>
    <property type="match status" value="2"/>
</dbReference>
<dbReference type="InterPro" id="IPR000160">
    <property type="entry name" value="GGDEF_dom"/>
</dbReference>
<dbReference type="Pfam" id="PF12860">
    <property type="entry name" value="PAS_7"/>
    <property type="match status" value="1"/>
</dbReference>
<dbReference type="InterPro" id="IPR052155">
    <property type="entry name" value="Biofilm_reg_signaling"/>
</dbReference>
<dbReference type="InterPro" id="IPR013656">
    <property type="entry name" value="PAS_4"/>
</dbReference>
<evidence type="ECO:0008006" key="8">
    <source>
        <dbReference type="Google" id="ProtNLM"/>
    </source>
</evidence>
<dbReference type="SMART" id="SM00086">
    <property type="entry name" value="PAC"/>
    <property type="match status" value="4"/>
</dbReference>
<dbReference type="Gene3D" id="3.20.20.450">
    <property type="entry name" value="EAL domain"/>
    <property type="match status" value="1"/>
</dbReference>
<feature type="domain" description="PAC" evidence="3">
    <location>
        <begin position="26"/>
        <end position="77"/>
    </location>
</feature>
<dbReference type="PANTHER" id="PTHR44757">
    <property type="entry name" value="DIGUANYLATE CYCLASE DGCP"/>
    <property type="match status" value="1"/>
</dbReference>
<feature type="coiled-coil region" evidence="1">
    <location>
        <begin position="191"/>
        <end position="218"/>
    </location>
</feature>
<dbReference type="InterPro" id="IPR035965">
    <property type="entry name" value="PAS-like_dom_sf"/>
</dbReference>
<feature type="domain" description="PAC" evidence="3">
    <location>
        <begin position="411"/>
        <end position="463"/>
    </location>
</feature>
<evidence type="ECO:0000259" key="5">
    <source>
        <dbReference type="PROSITE" id="PS50887"/>
    </source>
</evidence>
<dbReference type="Pfam" id="PF08447">
    <property type="entry name" value="PAS_3"/>
    <property type="match status" value="1"/>
</dbReference>
<dbReference type="InterPro" id="IPR029787">
    <property type="entry name" value="Nucleotide_cyclase"/>
</dbReference>
<evidence type="ECO:0000313" key="6">
    <source>
        <dbReference type="EMBL" id="OWW20318.1"/>
    </source>
</evidence>
<dbReference type="FunFam" id="3.20.20.450:FF:000001">
    <property type="entry name" value="Cyclic di-GMP phosphodiesterase yahA"/>
    <property type="match status" value="1"/>
</dbReference>
<dbReference type="InterPro" id="IPR000014">
    <property type="entry name" value="PAS"/>
</dbReference>
<dbReference type="Pfam" id="PF13426">
    <property type="entry name" value="PAS_9"/>
    <property type="match status" value="1"/>
</dbReference>
<dbReference type="CDD" id="cd00130">
    <property type="entry name" value="PAS"/>
    <property type="match status" value="3"/>
</dbReference>
<dbReference type="InterPro" id="IPR001610">
    <property type="entry name" value="PAC"/>
</dbReference>
<dbReference type="NCBIfam" id="TIGR00229">
    <property type="entry name" value="sensory_box"/>
    <property type="match status" value="3"/>
</dbReference>
<dbReference type="Pfam" id="PF08448">
    <property type="entry name" value="PAS_4"/>
    <property type="match status" value="1"/>
</dbReference>
<dbReference type="InterPro" id="IPR001633">
    <property type="entry name" value="EAL_dom"/>
</dbReference>
<dbReference type="SMART" id="SM00091">
    <property type="entry name" value="PAS"/>
    <property type="match status" value="3"/>
</dbReference>
<dbReference type="InterPro" id="IPR043128">
    <property type="entry name" value="Rev_trsase/Diguanyl_cyclase"/>
</dbReference>
<dbReference type="CDD" id="cd01948">
    <property type="entry name" value="EAL"/>
    <property type="match status" value="1"/>
</dbReference>
<dbReference type="InterPro" id="IPR000700">
    <property type="entry name" value="PAS-assoc_C"/>
</dbReference>
<comment type="caution">
    <text evidence="6">The sequence shown here is derived from an EMBL/GenBank/DDBJ whole genome shotgun (WGS) entry which is preliminary data.</text>
</comment>
<dbReference type="InterPro" id="IPR012226">
    <property type="entry name" value="Diguanyl_cyclase/Pdiesterase"/>
</dbReference>
<feature type="domain" description="PAC" evidence="3">
    <location>
        <begin position="292"/>
        <end position="341"/>
    </location>
</feature>
<keyword evidence="1" id="KW-0175">Coiled coil</keyword>
<reference evidence="6 7" key="1">
    <citation type="submission" date="2016-02" db="EMBL/GenBank/DDBJ databases">
        <authorList>
            <person name="Wen L."/>
            <person name="He K."/>
            <person name="Yang H."/>
        </authorList>
    </citation>
    <scope>NUCLEOTIDE SEQUENCE [LARGE SCALE GENOMIC DNA]</scope>
    <source>
        <strain evidence="6 7">TSA40</strain>
    </source>
</reference>
<dbReference type="NCBIfam" id="TIGR00254">
    <property type="entry name" value="GGDEF"/>
    <property type="match status" value="1"/>
</dbReference>
<gene>
    <name evidence="6" type="ORF">AYR66_13255</name>
</gene>
<feature type="domain" description="GGDEF" evidence="5">
    <location>
        <begin position="495"/>
        <end position="628"/>
    </location>
</feature>
<dbReference type="Gene3D" id="3.30.70.270">
    <property type="match status" value="1"/>
</dbReference>
<name>A0A254TKS9_9BURK</name>
<evidence type="ECO:0000259" key="2">
    <source>
        <dbReference type="PROSITE" id="PS50112"/>
    </source>
</evidence>
<dbReference type="PROSITE" id="PS50887">
    <property type="entry name" value="GGDEF"/>
    <property type="match status" value="1"/>
</dbReference>
<protein>
    <recommendedName>
        <fullName evidence="8">Diguanylate cyclase</fullName>
    </recommendedName>
</protein>
<evidence type="ECO:0000256" key="1">
    <source>
        <dbReference type="SAM" id="Coils"/>
    </source>
</evidence>
<dbReference type="Pfam" id="PF00563">
    <property type="entry name" value="EAL"/>
    <property type="match status" value="1"/>
</dbReference>
<feature type="domain" description="PAS" evidence="2">
    <location>
        <begin position="345"/>
        <end position="409"/>
    </location>
</feature>
<dbReference type="PROSITE" id="PS50113">
    <property type="entry name" value="PAC"/>
    <property type="match status" value="4"/>
</dbReference>
<proteinExistence type="predicted"/>
<dbReference type="PIRSF" id="PIRSF005925">
    <property type="entry name" value="Dos"/>
    <property type="match status" value="1"/>
</dbReference>